<gene>
    <name evidence="1" type="ORF">C725_2096</name>
</gene>
<sequence>MRPPAPGRQLTLRSCSARPVSVAIMLFSPGDELIYSSLHVAGVGLRRSRRAFRSPAWPLRRRLYQLTHGSAPDTPSWRTSLRDTRCPRCATTCAKLLRQSANGRAGARWCSMTRSSTTMRFMQPRLPSSSATWTGRRITKCS</sequence>
<organism evidence="1 2">
    <name type="scientific">Pacificimonas flava</name>
    <dbReference type="NCBI Taxonomy" id="1234595"/>
    <lineage>
        <taxon>Bacteria</taxon>
        <taxon>Pseudomonadati</taxon>
        <taxon>Pseudomonadota</taxon>
        <taxon>Alphaproteobacteria</taxon>
        <taxon>Sphingomonadales</taxon>
        <taxon>Sphingosinicellaceae</taxon>
        <taxon>Pacificimonas</taxon>
    </lineage>
</organism>
<dbReference type="EMBL" id="AMRV01000007">
    <property type="protein sequence ID" value="EMD82375.1"/>
    <property type="molecule type" value="Genomic_DNA"/>
</dbReference>
<evidence type="ECO:0000313" key="2">
    <source>
        <dbReference type="Proteomes" id="UP000011717"/>
    </source>
</evidence>
<keyword evidence="2" id="KW-1185">Reference proteome</keyword>
<proteinExistence type="predicted"/>
<reference evidence="1 2" key="1">
    <citation type="journal article" date="2013" name="Genome Announc.">
        <title>Draft Genome Sequence of Strain JLT2015T, Belonging to the Family Sphingomonadaceae of the Alphaproteobacteria.</title>
        <authorList>
            <person name="Tang K."/>
            <person name="Liu K."/>
            <person name="Li S."/>
            <person name="Jiao N."/>
        </authorList>
    </citation>
    <scope>NUCLEOTIDE SEQUENCE [LARGE SCALE GENOMIC DNA]</scope>
    <source>
        <strain evidence="1 2">JLT2015</strain>
    </source>
</reference>
<protein>
    <submittedName>
        <fullName evidence="1">Uncharacterized protein</fullName>
    </submittedName>
</protein>
<evidence type="ECO:0000313" key="1">
    <source>
        <dbReference type="EMBL" id="EMD82375.1"/>
    </source>
</evidence>
<comment type="caution">
    <text evidence="1">The sequence shown here is derived from an EMBL/GenBank/DDBJ whole genome shotgun (WGS) entry which is preliminary data.</text>
</comment>
<dbReference type="Proteomes" id="UP000011717">
    <property type="component" value="Unassembled WGS sequence"/>
</dbReference>
<dbReference type="AlphaFoldDB" id="M2SAK2"/>
<name>M2SAK2_9SPHN</name>
<accession>M2SAK2</accession>